<name>A0AAJ3K5W8_9PAST</name>
<gene>
    <name evidence="1" type="ORF">BKG90_05140</name>
</gene>
<dbReference type="AlphaFoldDB" id="A0AAJ3K5W8"/>
<sequence length="149" mass="17607">MDVFINTVHYKVITYKYGIYRYITNSIIDKWCNQYFGPYYAEVLLSRENTFIINSENVNISNVKQIIINTTITNIKSKKSEIINNSYEFEKDDFIKLINTIENIEKNLLENKKQDINDLNFLEEIKEKVPKLSSFIADIITIISPFFKV</sequence>
<dbReference type="EMBL" id="MLAB01000021">
    <property type="protein sequence ID" value="OOF72286.1"/>
    <property type="molecule type" value="Genomic_DNA"/>
</dbReference>
<keyword evidence="2" id="KW-1185">Reference proteome</keyword>
<comment type="caution">
    <text evidence="1">The sequence shown here is derived from an EMBL/GenBank/DDBJ whole genome shotgun (WGS) entry which is preliminary data.</text>
</comment>
<dbReference type="Proteomes" id="UP000188998">
    <property type="component" value="Unassembled WGS sequence"/>
</dbReference>
<evidence type="ECO:0000313" key="2">
    <source>
        <dbReference type="Proteomes" id="UP000188998"/>
    </source>
</evidence>
<organism evidence="1 2">
    <name type="scientific">Rodentibacter caecimuris</name>
    <dbReference type="NCBI Taxonomy" id="1796644"/>
    <lineage>
        <taxon>Bacteria</taxon>
        <taxon>Pseudomonadati</taxon>
        <taxon>Pseudomonadota</taxon>
        <taxon>Gammaproteobacteria</taxon>
        <taxon>Pasteurellales</taxon>
        <taxon>Pasteurellaceae</taxon>
        <taxon>Rodentibacter</taxon>
    </lineage>
</organism>
<protein>
    <submittedName>
        <fullName evidence="1">Uncharacterized protein</fullName>
    </submittedName>
</protein>
<proteinExistence type="predicted"/>
<evidence type="ECO:0000313" key="1">
    <source>
        <dbReference type="EMBL" id="OOF72286.1"/>
    </source>
</evidence>
<accession>A0AAJ3K5W8</accession>
<reference evidence="1 2" key="1">
    <citation type="submission" date="2016-10" db="EMBL/GenBank/DDBJ databases">
        <title>Rodentibacter gen. nov. and new species.</title>
        <authorList>
            <person name="Christensen H."/>
        </authorList>
    </citation>
    <scope>NUCLEOTIDE SEQUENCE [LARGE SCALE GENOMIC DNA]</scope>
    <source>
        <strain evidence="1 2">199137021</strain>
    </source>
</reference>